<organism evidence="1 2">
    <name type="scientific">Desulfacinum infernum DSM 9756</name>
    <dbReference type="NCBI Taxonomy" id="1121391"/>
    <lineage>
        <taxon>Bacteria</taxon>
        <taxon>Pseudomonadati</taxon>
        <taxon>Thermodesulfobacteriota</taxon>
        <taxon>Syntrophobacteria</taxon>
        <taxon>Syntrophobacterales</taxon>
        <taxon>Syntrophobacteraceae</taxon>
        <taxon>Desulfacinum</taxon>
    </lineage>
</organism>
<evidence type="ECO:0008006" key="3">
    <source>
        <dbReference type="Google" id="ProtNLM"/>
    </source>
</evidence>
<proteinExistence type="predicted"/>
<keyword evidence="2" id="KW-1185">Reference proteome</keyword>
<dbReference type="AlphaFoldDB" id="A0A1M5GVN2"/>
<sequence>MERYEYAITRHPAESFKQVAYFCADDGTCALEDVPVDQVSVLEGILNERGLEGWELVQVAFGKDGLLAFWKRPLGG</sequence>
<evidence type="ECO:0000313" key="1">
    <source>
        <dbReference type="EMBL" id="SHG07824.1"/>
    </source>
</evidence>
<dbReference type="EMBL" id="FQVB01000040">
    <property type="protein sequence ID" value="SHG07824.1"/>
    <property type="molecule type" value="Genomic_DNA"/>
</dbReference>
<dbReference type="Proteomes" id="UP000184076">
    <property type="component" value="Unassembled WGS sequence"/>
</dbReference>
<evidence type="ECO:0000313" key="2">
    <source>
        <dbReference type="Proteomes" id="UP000184076"/>
    </source>
</evidence>
<reference evidence="2" key="1">
    <citation type="submission" date="2016-11" db="EMBL/GenBank/DDBJ databases">
        <authorList>
            <person name="Varghese N."/>
            <person name="Submissions S."/>
        </authorList>
    </citation>
    <scope>NUCLEOTIDE SEQUENCE [LARGE SCALE GENOMIC DNA]</scope>
    <source>
        <strain evidence="2">DSM 9756</strain>
    </source>
</reference>
<name>A0A1M5GVN2_9BACT</name>
<dbReference type="OrthoDB" id="5519166at2"/>
<protein>
    <recommendedName>
        <fullName evidence="3">DUF4177 domain-containing protein</fullName>
    </recommendedName>
</protein>
<gene>
    <name evidence="1" type="ORF">SAMN02745206_03219</name>
</gene>
<dbReference type="RefSeq" id="WP_073041286.1">
    <property type="nucleotide sequence ID" value="NZ_FQVB01000040.1"/>
</dbReference>
<dbReference type="STRING" id="1121391.SAMN02745206_03219"/>
<accession>A0A1M5GVN2</accession>